<accession>A0ABR4NWE9</accession>
<evidence type="ECO:0000313" key="3">
    <source>
        <dbReference type="Proteomes" id="UP001623330"/>
    </source>
</evidence>
<evidence type="ECO:0000313" key="2">
    <source>
        <dbReference type="EMBL" id="KAL3232906.1"/>
    </source>
</evidence>
<feature type="transmembrane region" description="Helical" evidence="1">
    <location>
        <begin position="374"/>
        <end position="401"/>
    </location>
</feature>
<name>A0ABR4NWE9_9SACH</name>
<organism evidence="2 3">
    <name type="scientific">Nakaseomyces bracarensis</name>
    <dbReference type="NCBI Taxonomy" id="273131"/>
    <lineage>
        <taxon>Eukaryota</taxon>
        <taxon>Fungi</taxon>
        <taxon>Dikarya</taxon>
        <taxon>Ascomycota</taxon>
        <taxon>Saccharomycotina</taxon>
        <taxon>Saccharomycetes</taxon>
        <taxon>Saccharomycetales</taxon>
        <taxon>Saccharomycetaceae</taxon>
        <taxon>Nakaseomyces</taxon>
    </lineage>
</organism>
<keyword evidence="1" id="KW-0812">Transmembrane</keyword>
<evidence type="ECO:0000256" key="1">
    <source>
        <dbReference type="SAM" id="Phobius"/>
    </source>
</evidence>
<feature type="transmembrane region" description="Helical" evidence="1">
    <location>
        <begin position="147"/>
        <end position="167"/>
    </location>
</feature>
<dbReference type="Proteomes" id="UP001623330">
    <property type="component" value="Unassembled WGS sequence"/>
</dbReference>
<dbReference type="EMBL" id="JBEVYD010000005">
    <property type="protein sequence ID" value="KAL3232906.1"/>
    <property type="molecule type" value="Genomic_DNA"/>
</dbReference>
<reference evidence="2 3" key="1">
    <citation type="submission" date="2024-05" db="EMBL/GenBank/DDBJ databases">
        <title>Long read based assembly of the Candida bracarensis genome reveals expanded adhesin content.</title>
        <authorList>
            <person name="Marcet-Houben M."/>
            <person name="Ksiezopolska E."/>
            <person name="Gabaldon T."/>
        </authorList>
    </citation>
    <scope>NUCLEOTIDE SEQUENCE [LARGE SCALE GENOMIC DNA]</scope>
    <source>
        <strain evidence="2 3">CBM6</strain>
    </source>
</reference>
<proteinExistence type="predicted"/>
<gene>
    <name evidence="2" type="ORF">RNJ44_04822</name>
</gene>
<protein>
    <submittedName>
        <fullName evidence="2">Membrane protein</fullName>
    </submittedName>
</protein>
<feature type="transmembrane region" description="Helical" evidence="1">
    <location>
        <begin position="421"/>
        <end position="445"/>
    </location>
</feature>
<feature type="transmembrane region" description="Helical" evidence="1">
    <location>
        <begin position="552"/>
        <end position="575"/>
    </location>
</feature>
<keyword evidence="1" id="KW-1133">Transmembrane helix</keyword>
<keyword evidence="3" id="KW-1185">Reference proteome</keyword>
<keyword evidence="1" id="KW-0472">Membrane</keyword>
<comment type="caution">
    <text evidence="2">The sequence shown here is derived from an EMBL/GenBank/DDBJ whole genome shotgun (WGS) entry which is preliminary data.</text>
</comment>
<feature type="transmembrane region" description="Helical" evidence="1">
    <location>
        <begin position="94"/>
        <end position="114"/>
    </location>
</feature>
<feature type="transmembrane region" description="Helical" evidence="1">
    <location>
        <begin position="21"/>
        <end position="41"/>
    </location>
</feature>
<sequence length="585" mass="66585">MVRISSTASYFMPLFCSNKPSVVVVATLLATMLFAVAYLSSTLLLNKYDDPSMFAPNSQDYFRTFLLGFFSPYLLFFMKMFLLNISPSQRLLNLIVDFPVNDTFFLLILIGLAYPQIQDGHNHITLIDSDGDDASALQWHIIPRQSYIFGISWSLSEFIICVIQNIFQYQEVSFANRSLENNSNDGFKSDLQNTTLNKHNITLSSCIGVRRKSSSISNNIYSSEIDAINMKGNYGTITTMDHNSWDKFKKRNSYHNEFAGTDAKGASKRDIKDDTLILVDPKDNSLRITSLSREGDQIDRNEESEPIFKDKRGFTWVRWRDRNFNEVENHVISDVNSGVNISTHAENIIDKLSSAGEQKAYFTLSNLNSLGKNFMILTIVLISNIWMTIGQALLMSIFFIYVTGHEDLFSEVVNYFGDKDLLHFLLLVFLPYITLNFFVNTFIYLQDTLVEWFIDPYLNSTAGSVPGGRKYSTYLNMENSLLFSKNSVNKPPNNRYGQDLSASYDSSSLLESSLFYGNHVAGEDYEINEPKPIRIAKMIITKWKIISASDQFVLAAMFLWGLSVFITGLVATIPFDFDSINYHTL</sequence>
<feature type="transmembrane region" description="Helical" evidence="1">
    <location>
        <begin position="61"/>
        <end position="82"/>
    </location>
</feature>